<feature type="transmembrane region" description="Helical" evidence="6">
    <location>
        <begin position="232"/>
        <end position="255"/>
    </location>
</feature>
<feature type="transmembrane region" description="Helical" evidence="6">
    <location>
        <begin position="330"/>
        <end position="349"/>
    </location>
</feature>
<evidence type="ECO:0000256" key="4">
    <source>
        <dbReference type="ARBA" id="ARBA00022989"/>
    </source>
</evidence>
<name>A0A6J4VT47_9CYAN</name>
<evidence type="ECO:0000256" key="2">
    <source>
        <dbReference type="ARBA" id="ARBA00022475"/>
    </source>
</evidence>
<feature type="transmembrane region" description="Helical" evidence="6">
    <location>
        <begin position="149"/>
        <end position="171"/>
    </location>
</feature>
<feature type="transmembrane region" description="Helical" evidence="6">
    <location>
        <begin position="409"/>
        <end position="426"/>
    </location>
</feature>
<dbReference type="AlphaFoldDB" id="A0A6J4VT47"/>
<evidence type="ECO:0000256" key="6">
    <source>
        <dbReference type="SAM" id="Phobius"/>
    </source>
</evidence>
<dbReference type="Gene3D" id="1.20.1740.10">
    <property type="entry name" value="Amino acid/polyamine transporter I"/>
    <property type="match status" value="1"/>
</dbReference>
<gene>
    <name evidence="7" type="ORF">AVDCRST_MAG81-4785</name>
</gene>
<feature type="transmembrane region" description="Helical" evidence="6">
    <location>
        <begin position="120"/>
        <end position="142"/>
    </location>
</feature>
<feature type="transmembrane region" description="Helical" evidence="6">
    <location>
        <begin position="385"/>
        <end position="403"/>
    </location>
</feature>
<protein>
    <submittedName>
        <fullName evidence="7">Uncharacterized amino acid permease, GabP family</fullName>
    </submittedName>
</protein>
<sequence length="437" mass="46589">MANRNETKLARHIGLLALTLYGVGDILGAGVYGLIGKAAGELGNAVWLGFLISAVAAGITGLTYASLGSRYPKAAGSAFILQKAFGRPLLSYLIGMAVFFSGLTSMATSSRVFAGYLHGLLPLIPYSLCIGLFIITLTLIVYRGIRESMWVNVLCTVMEVSGLLIVIVVGATYVGDVNYLEMKTLANPSGALNWGVAFSGAVLTFYSFIGFEDMLNVSEEVKEPERTLPKGLLLAVAISSLVYLAVSVVTVSVVSPERLAQSGQPLVDVVKAAAPGFPIQIFSVISLFAVANTALLNFVMASRLTYGMSKQGLLPGFLARVHRHRKTPHLAIVLIALVLVVLVIVGDISNLAKSTSVLLLLSFMLMNLALIRLKWIDKVKGQFEVPYIVPIAGAAICLLMLLSTNITQVLIAIALLTIALVSYFLLRPRAEALDGLD</sequence>
<feature type="transmembrane region" description="Helical" evidence="6">
    <location>
        <begin position="89"/>
        <end position="108"/>
    </location>
</feature>
<accession>A0A6J4VT47</accession>
<dbReference type="PANTHER" id="PTHR42770">
    <property type="entry name" value="AMINO ACID TRANSPORTER-RELATED"/>
    <property type="match status" value="1"/>
</dbReference>
<keyword evidence="5 6" id="KW-0472">Membrane</keyword>
<keyword evidence="3 6" id="KW-0812">Transmembrane</keyword>
<evidence type="ECO:0000256" key="3">
    <source>
        <dbReference type="ARBA" id="ARBA00022692"/>
    </source>
</evidence>
<feature type="transmembrane region" description="Helical" evidence="6">
    <location>
        <begin position="12"/>
        <end position="35"/>
    </location>
</feature>
<evidence type="ECO:0000313" key="7">
    <source>
        <dbReference type="EMBL" id="CAA9588594.1"/>
    </source>
</evidence>
<dbReference type="PANTHER" id="PTHR42770:SF11">
    <property type="entry name" value="INNER MEMBRANE TRANSPORT PROTEIN YBAT"/>
    <property type="match status" value="1"/>
</dbReference>
<evidence type="ECO:0000256" key="1">
    <source>
        <dbReference type="ARBA" id="ARBA00004651"/>
    </source>
</evidence>
<dbReference type="InterPro" id="IPR002293">
    <property type="entry name" value="AA/rel_permease1"/>
</dbReference>
<dbReference type="InterPro" id="IPR050367">
    <property type="entry name" value="APC_superfamily"/>
</dbReference>
<proteinExistence type="predicted"/>
<dbReference type="GO" id="GO:0022857">
    <property type="term" value="F:transmembrane transporter activity"/>
    <property type="evidence" value="ECO:0007669"/>
    <property type="project" value="InterPro"/>
</dbReference>
<keyword evidence="2" id="KW-1003">Cell membrane</keyword>
<organism evidence="7">
    <name type="scientific">uncultured Synechococcales cyanobacterium</name>
    <dbReference type="NCBI Taxonomy" id="1936017"/>
    <lineage>
        <taxon>Bacteria</taxon>
        <taxon>Bacillati</taxon>
        <taxon>Cyanobacteriota</taxon>
        <taxon>Cyanophyceae</taxon>
        <taxon>Synechococcales</taxon>
        <taxon>environmental samples</taxon>
    </lineage>
</organism>
<feature type="transmembrane region" description="Helical" evidence="6">
    <location>
        <begin position="355"/>
        <end position="373"/>
    </location>
</feature>
<keyword evidence="4 6" id="KW-1133">Transmembrane helix</keyword>
<dbReference type="Pfam" id="PF13520">
    <property type="entry name" value="AA_permease_2"/>
    <property type="match status" value="1"/>
</dbReference>
<evidence type="ECO:0000256" key="5">
    <source>
        <dbReference type="ARBA" id="ARBA00023136"/>
    </source>
</evidence>
<feature type="transmembrane region" description="Helical" evidence="6">
    <location>
        <begin position="47"/>
        <end position="68"/>
    </location>
</feature>
<dbReference type="EMBL" id="CADCWO010000230">
    <property type="protein sequence ID" value="CAA9588594.1"/>
    <property type="molecule type" value="Genomic_DNA"/>
</dbReference>
<dbReference type="PIRSF" id="PIRSF006060">
    <property type="entry name" value="AA_transporter"/>
    <property type="match status" value="1"/>
</dbReference>
<dbReference type="GO" id="GO:0005886">
    <property type="term" value="C:plasma membrane"/>
    <property type="evidence" value="ECO:0007669"/>
    <property type="project" value="UniProtKB-SubCell"/>
</dbReference>
<feature type="transmembrane region" description="Helical" evidence="6">
    <location>
        <begin position="191"/>
        <end position="211"/>
    </location>
</feature>
<comment type="subcellular location">
    <subcellularLocation>
        <location evidence="1">Cell membrane</location>
        <topology evidence="1">Multi-pass membrane protein</topology>
    </subcellularLocation>
</comment>
<feature type="transmembrane region" description="Helical" evidence="6">
    <location>
        <begin position="275"/>
        <end position="300"/>
    </location>
</feature>
<reference evidence="7" key="1">
    <citation type="submission" date="2020-02" db="EMBL/GenBank/DDBJ databases">
        <authorList>
            <person name="Meier V. D."/>
        </authorList>
    </citation>
    <scope>NUCLEOTIDE SEQUENCE</scope>
    <source>
        <strain evidence="7">AVDCRST_MAG81</strain>
    </source>
</reference>